<dbReference type="Gene3D" id="3.40.50.1820">
    <property type="entry name" value="alpha/beta hydrolase"/>
    <property type="match status" value="1"/>
</dbReference>
<feature type="domain" description="Carboxylesterase type B" evidence="1">
    <location>
        <begin position="74"/>
        <end position="147"/>
    </location>
</feature>
<dbReference type="SUPFAM" id="SSF53474">
    <property type="entry name" value="alpha/beta-Hydrolases"/>
    <property type="match status" value="1"/>
</dbReference>
<dbReference type="Proteomes" id="UP000887226">
    <property type="component" value="Unassembled WGS sequence"/>
</dbReference>
<proteinExistence type="predicted"/>
<dbReference type="Pfam" id="PF00135">
    <property type="entry name" value="COesterase"/>
    <property type="match status" value="1"/>
</dbReference>
<protein>
    <recommendedName>
        <fullName evidence="1">Carboxylesterase type B domain-containing protein</fullName>
    </recommendedName>
</protein>
<reference evidence="2" key="1">
    <citation type="journal article" date="2021" name="IMA Fungus">
        <title>Genomic characterization of three marine fungi, including Emericellopsis atlantica sp. nov. with signatures of a generalist lifestyle and marine biomass degradation.</title>
        <authorList>
            <person name="Hagestad O.C."/>
            <person name="Hou L."/>
            <person name="Andersen J.H."/>
            <person name="Hansen E.H."/>
            <person name="Altermark B."/>
            <person name="Li C."/>
            <person name="Kuhnert E."/>
            <person name="Cox R.J."/>
            <person name="Crous P.W."/>
            <person name="Spatafora J.W."/>
            <person name="Lail K."/>
            <person name="Amirebrahimi M."/>
            <person name="Lipzen A."/>
            <person name="Pangilinan J."/>
            <person name="Andreopoulos W."/>
            <person name="Hayes R.D."/>
            <person name="Ng V."/>
            <person name="Grigoriev I.V."/>
            <person name="Jackson S.A."/>
            <person name="Sutton T.D.S."/>
            <person name="Dobson A.D.W."/>
            <person name="Rama T."/>
        </authorList>
    </citation>
    <scope>NUCLEOTIDE SEQUENCE</scope>
    <source>
        <strain evidence="2">TRa3180A</strain>
    </source>
</reference>
<organism evidence="2 3">
    <name type="scientific">Calycina marina</name>
    <dbReference type="NCBI Taxonomy" id="1763456"/>
    <lineage>
        <taxon>Eukaryota</taxon>
        <taxon>Fungi</taxon>
        <taxon>Dikarya</taxon>
        <taxon>Ascomycota</taxon>
        <taxon>Pezizomycotina</taxon>
        <taxon>Leotiomycetes</taxon>
        <taxon>Helotiales</taxon>
        <taxon>Pezizellaceae</taxon>
        <taxon>Calycina</taxon>
    </lineage>
</organism>
<dbReference type="InterPro" id="IPR029058">
    <property type="entry name" value="AB_hydrolase_fold"/>
</dbReference>
<dbReference type="OrthoDB" id="408631at2759"/>
<accession>A0A9P7Z2P0</accession>
<dbReference type="AlphaFoldDB" id="A0A9P7Z2P0"/>
<gene>
    <name evidence="2" type="ORF">BJ878DRAFT_67518</name>
</gene>
<comment type="caution">
    <text evidence="2">The sequence shown here is derived from an EMBL/GenBank/DDBJ whole genome shotgun (WGS) entry which is preliminary data.</text>
</comment>
<evidence type="ECO:0000313" key="3">
    <source>
        <dbReference type="Proteomes" id="UP000887226"/>
    </source>
</evidence>
<name>A0A9P7Z2P0_9HELO</name>
<keyword evidence="3" id="KW-1185">Reference proteome</keyword>
<evidence type="ECO:0000259" key="1">
    <source>
        <dbReference type="Pfam" id="PF00135"/>
    </source>
</evidence>
<dbReference type="PANTHER" id="PTHR45237:SF2">
    <property type="entry name" value="POSSIBLE PARA-NITROBENZYL ESTERASE"/>
    <property type="match status" value="1"/>
</dbReference>
<dbReference type="EMBL" id="MU253902">
    <property type="protein sequence ID" value="KAG9244489.1"/>
    <property type="molecule type" value="Genomic_DNA"/>
</dbReference>
<evidence type="ECO:0000313" key="2">
    <source>
        <dbReference type="EMBL" id="KAG9244489.1"/>
    </source>
</evidence>
<dbReference type="InterPro" id="IPR002018">
    <property type="entry name" value="CarbesteraseB"/>
</dbReference>
<sequence>MVACLLTDLRNVRNCSPDHAYLLSVPSPVLPSRQFSHRVPIVNTTSGLRGFSPYPDVAAYIGIPYSQPPVGSLCCQFEFVTAFADHSTGIAESEDMFINIWKPSSSNSTALLPLVVFLYGGAFIQGTNGVPEYNGPSFVAEQDIIFACIK</sequence>
<dbReference type="PANTHER" id="PTHR45237">
    <property type="entry name" value="POSSIBLE PARA-NITROBENZYL ESTERASE"/>
    <property type="match status" value="1"/>
</dbReference>